<evidence type="ECO:0000256" key="1">
    <source>
        <dbReference type="SAM" id="Phobius"/>
    </source>
</evidence>
<keyword evidence="1" id="KW-0472">Membrane</keyword>
<reference evidence="2" key="1">
    <citation type="submission" date="2019-08" db="EMBL/GenBank/DDBJ databases">
        <authorList>
            <person name="Kucharzyk K."/>
            <person name="Murdoch R.W."/>
            <person name="Higgins S."/>
            <person name="Loffler F."/>
        </authorList>
    </citation>
    <scope>NUCLEOTIDE SEQUENCE</scope>
</reference>
<sequence>MRAAGGNHLKENKLSIQRFWGYRDILVTAIFILALILLFTAFYLFAFVLIFLFCLILVLLFRKKSLKLLFIPITVLFLLSAGMNQAFSALVDTSQELVFHSQESIKTYLIPNSGIEVLPDEVQQVIHLAGKNHLKSFSLSEKFRQDETLYQRVSESVWPKRIYDQSLYKMILKEELIHYAGCSLIDEDQKVLLINCD</sequence>
<keyword evidence="1" id="KW-1133">Transmembrane helix</keyword>
<organism evidence="2">
    <name type="scientific">bioreactor metagenome</name>
    <dbReference type="NCBI Taxonomy" id="1076179"/>
    <lineage>
        <taxon>unclassified sequences</taxon>
        <taxon>metagenomes</taxon>
        <taxon>ecological metagenomes</taxon>
    </lineage>
</organism>
<feature type="transmembrane region" description="Helical" evidence="1">
    <location>
        <begin position="20"/>
        <end position="37"/>
    </location>
</feature>
<protein>
    <submittedName>
        <fullName evidence="2">Uncharacterized protein</fullName>
    </submittedName>
</protein>
<name>A0A644XC46_9ZZZZ</name>
<proteinExistence type="predicted"/>
<feature type="transmembrane region" description="Helical" evidence="1">
    <location>
        <begin position="68"/>
        <end position="87"/>
    </location>
</feature>
<keyword evidence="1" id="KW-0812">Transmembrane</keyword>
<dbReference type="AlphaFoldDB" id="A0A644XC46"/>
<comment type="caution">
    <text evidence="2">The sequence shown here is derived from an EMBL/GenBank/DDBJ whole genome shotgun (WGS) entry which is preliminary data.</text>
</comment>
<evidence type="ECO:0000313" key="2">
    <source>
        <dbReference type="EMBL" id="MPM13790.1"/>
    </source>
</evidence>
<feature type="transmembrane region" description="Helical" evidence="1">
    <location>
        <begin position="43"/>
        <end position="61"/>
    </location>
</feature>
<gene>
    <name evidence="2" type="ORF">SDC9_60149</name>
</gene>
<accession>A0A644XC46</accession>
<dbReference type="EMBL" id="VSSQ01002173">
    <property type="protein sequence ID" value="MPM13790.1"/>
    <property type="molecule type" value="Genomic_DNA"/>
</dbReference>